<dbReference type="Gene3D" id="3.40.190.10">
    <property type="entry name" value="Periplasmic binding protein-like II"/>
    <property type="match status" value="2"/>
</dbReference>
<feature type="region of interest" description="Disordered" evidence="1">
    <location>
        <begin position="31"/>
        <end position="61"/>
    </location>
</feature>
<evidence type="ECO:0000259" key="2">
    <source>
        <dbReference type="Pfam" id="PF12010"/>
    </source>
</evidence>
<gene>
    <name evidence="3" type="ORF">ACFPOF_11265</name>
</gene>
<evidence type="ECO:0000313" key="4">
    <source>
        <dbReference type="Proteomes" id="UP001596113"/>
    </source>
</evidence>
<evidence type="ECO:0000256" key="1">
    <source>
        <dbReference type="SAM" id="MobiDB-lite"/>
    </source>
</evidence>
<sequence length="531" mass="58486">MRKWNRKASWGIVYMICMILILSACSSKNNNTNAASPSGDSSAPPSSAQASSKSPPASESAKAQLDKVTLKFVLLGEPPKDNDAVMAEVNKKLEADINATIELTYIPFADMQTKYPLVLASPQDWDVIYGNVNYPSNAAKGGYHEITLDDVNKFMPLSAKATSEGQWADARVNGKIYMIPQTFKELDVGTGFYREDLRKKYNVPEMKTFKDLGAYFQALKDNEKGMLPIDGAASDVQGIFAALLQNYVQKENTFLIGFYPDDTAYSITGLLDDSFKAKFIDAAKTMKEWADKGLLPKNAFAQKTSGADLGKEGKSGYWANAFENYVQYSADMAAKGWELGAIPNITASGFVMTRPATGNGFAISPQSKNYERALMALDLLHQDKSYNMLLAFGIEGKNYTINADGKLVVTQADPNPYPMYGAGWWSNNRDQWPPLENYTQAYIDMKNALLAKAQPSLLNGFNIDTTSFKSELALISNIDKQYMQPIQMGLVKDVDAAVEDLLSRYKKAGAEKIVEEVKKQVAAFVASKQSQ</sequence>
<organism evidence="3 4">
    <name type="scientific">Cohnella soli</name>
    <dbReference type="NCBI Taxonomy" id="425005"/>
    <lineage>
        <taxon>Bacteria</taxon>
        <taxon>Bacillati</taxon>
        <taxon>Bacillota</taxon>
        <taxon>Bacilli</taxon>
        <taxon>Bacillales</taxon>
        <taxon>Paenibacillaceae</taxon>
        <taxon>Cohnella</taxon>
    </lineage>
</organism>
<evidence type="ECO:0000313" key="3">
    <source>
        <dbReference type="EMBL" id="MFC5403309.1"/>
    </source>
</evidence>
<feature type="compositionally biased region" description="Low complexity" evidence="1">
    <location>
        <begin position="34"/>
        <end position="61"/>
    </location>
</feature>
<dbReference type="EMBL" id="JBHSMI010000023">
    <property type="protein sequence ID" value="MFC5403309.1"/>
    <property type="molecule type" value="Genomic_DNA"/>
</dbReference>
<keyword evidence="4" id="KW-1185">Reference proteome</keyword>
<dbReference type="SUPFAM" id="SSF53850">
    <property type="entry name" value="Periplasmic binding protein-like II"/>
    <property type="match status" value="1"/>
</dbReference>
<name>A0ABW0HS09_9BACL</name>
<dbReference type="RefSeq" id="WP_378132543.1">
    <property type="nucleotide sequence ID" value="NZ_JBHSMI010000023.1"/>
</dbReference>
<proteinExistence type="predicted"/>
<dbReference type="PROSITE" id="PS51257">
    <property type="entry name" value="PROKAR_LIPOPROTEIN"/>
    <property type="match status" value="1"/>
</dbReference>
<reference evidence="4" key="1">
    <citation type="journal article" date="2019" name="Int. J. Syst. Evol. Microbiol.">
        <title>The Global Catalogue of Microorganisms (GCM) 10K type strain sequencing project: providing services to taxonomists for standard genome sequencing and annotation.</title>
        <authorList>
            <consortium name="The Broad Institute Genomics Platform"/>
            <consortium name="The Broad Institute Genome Sequencing Center for Infectious Disease"/>
            <person name="Wu L."/>
            <person name="Ma J."/>
        </authorList>
    </citation>
    <scope>NUCLEOTIDE SEQUENCE [LARGE SCALE GENOMIC DNA]</scope>
    <source>
        <strain evidence="4">CGMCC 1.18575</strain>
    </source>
</reference>
<dbReference type="Proteomes" id="UP001596113">
    <property type="component" value="Unassembled WGS sequence"/>
</dbReference>
<accession>A0ABW0HS09</accession>
<dbReference type="InterPro" id="IPR022627">
    <property type="entry name" value="DUF3502"/>
</dbReference>
<dbReference type="Pfam" id="PF12010">
    <property type="entry name" value="DUF3502"/>
    <property type="match status" value="1"/>
</dbReference>
<feature type="domain" description="DUF3502" evidence="2">
    <location>
        <begin position="459"/>
        <end position="525"/>
    </location>
</feature>
<protein>
    <submittedName>
        <fullName evidence="3">ABC transporter substrate-binding protein</fullName>
    </submittedName>
</protein>
<comment type="caution">
    <text evidence="3">The sequence shown here is derived from an EMBL/GenBank/DDBJ whole genome shotgun (WGS) entry which is preliminary data.</text>
</comment>